<dbReference type="EC" id="6.3.3.2" evidence="4"/>
<dbReference type="InterPro" id="IPR024185">
    <property type="entry name" value="FTHF_cligase-like_sf"/>
</dbReference>
<dbReference type="InterPro" id="IPR002698">
    <property type="entry name" value="FTHF_cligase"/>
</dbReference>
<protein>
    <recommendedName>
        <fullName evidence="4">5-formyltetrahydrofolate cyclo-ligase</fullName>
        <ecNumber evidence="4">6.3.3.2</ecNumber>
    </recommendedName>
</protein>
<dbReference type="PANTHER" id="PTHR23407">
    <property type="entry name" value="ATPASE INHIBITOR/5-FORMYLTETRAHYDROFOLATE CYCLO-LIGASE"/>
    <property type="match status" value="1"/>
</dbReference>
<name>A0ABN6MA19_9BACT</name>
<evidence type="ECO:0000256" key="4">
    <source>
        <dbReference type="RuleBase" id="RU361279"/>
    </source>
</evidence>
<proteinExistence type="inferred from homology"/>
<dbReference type="Gene3D" id="3.40.50.10420">
    <property type="entry name" value="NagB/RpiA/CoA transferase-like"/>
    <property type="match status" value="1"/>
</dbReference>
<dbReference type="PANTHER" id="PTHR23407:SF1">
    <property type="entry name" value="5-FORMYLTETRAHYDROFOLATE CYCLO-LIGASE"/>
    <property type="match status" value="1"/>
</dbReference>
<comment type="cofactor">
    <cofactor evidence="4">
        <name>Mg(2+)</name>
        <dbReference type="ChEBI" id="CHEBI:18420"/>
    </cofactor>
</comment>
<organism evidence="5 6">
    <name type="scientific">Desulfofustis limnaeus</name>
    <dbReference type="NCBI Taxonomy" id="2740163"/>
    <lineage>
        <taxon>Bacteria</taxon>
        <taxon>Pseudomonadati</taxon>
        <taxon>Thermodesulfobacteriota</taxon>
        <taxon>Desulfobulbia</taxon>
        <taxon>Desulfobulbales</taxon>
        <taxon>Desulfocapsaceae</taxon>
        <taxon>Desulfofustis</taxon>
    </lineage>
</organism>
<dbReference type="EMBL" id="AP025516">
    <property type="protein sequence ID" value="BDD88199.1"/>
    <property type="molecule type" value="Genomic_DNA"/>
</dbReference>
<evidence type="ECO:0000313" key="6">
    <source>
        <dbReference type="Proteomes" id="UP000830055"/>
    </source>
</evidence>
<evidence type="ECO:0000313" key="5">
    <source>
        <dbReference type="EMBL" id="BDD88199.1"/>
    </source>
</evidence>
<comment type="catalytic activity">
    <reaction evidence="4">
        <text>(6S)-5-formyl-5,6,7,8-tetrahydrofolate + ATP = (6R)-5,10-methenyltetrahydrofolate + ADP + phosphate</text>
        <dbReference type="Rhea" id="RHEA:10488"/>
        <dbReference type="ChEBI" id="CHEBI:30616"/>
        <dbReference type="ChEBI" id="CHEBI:43474"/>
        <dbReference type="ChEBI" id="CHEBI:57455"/>
        <dbReference type="ChEBI" id="CHEBI:57457"/>
        <dbReference type="ChEBI" id="CHEBI:456216"/>
        <dbReference type="EC" id="6.3.3.2"/>
    </reaction>
</comment>
<reference evidence="5 6" key="1">
    <citation type="submission" date="2022-01" db="EMBL/GenBank/DDBJ databases">
        <title>Desulfofustis limnae sp. nov., a novel mesophilic sulfate-reducing bacterium isolated from marsh soil.</title>
        <authorList>
            <person name="Watanabe M."/>
            <person name="Takahashi A."/>
            <person name="Kojima H."/>
            <person name="Fukui M."/>
        </authorList>
    </citation>
    <scope>NUCLEOTIDE SEQUENCE [LARGE SCALE GENOMIC DNA]</scope>
    <source>
        <strain evidence="5 6">PPLL</strain>
    </source>
</reference>
<keyword evidence="2 4" id="KW-0547">Nucleotide-binding</keyword>
<evidence type="ECO:0000256" key="1">
    <source>
        <dbReference type="ARBA" id="ARBA00010638"/>
    </source>
</evidence>
<gene>
    <name evidence="5" type="ORF">DPPLL_25640</name>
</gene>
<evidence type="ECO:0000256" key="2">
    <source>
        <dbReference type="ARBA" id="ARBA00022741"/>
    </source>
</evidence>
<accession>A0ABN6MA19</accession>
<dbReference type="SUPFAM" id="SSF100950">
    <property type="entry name" value="NagB/RpiA/CoA transferase-like"/>
    <property type="match status" value="1"/>
</dbReference>
<dbReference type="Pfam" id="PF01812">
    <property type="entry name" value="5-FTHF_cyc-lig"/>
    <property type="match status" value="1"/>
</dbReference>
<dbReference type="RefSeq" id="WP_284151583.1">
    <property type="nucleotide sequence ID" value="NZ_AP025516.1"/>
</dbReference>
<sequence length="196" mass="22201">MTDGHHLRKTILAARDRLTEAEIAARSEAIAHRLLALPELERSGTICIYVSFRSEVRTLPLIRTLLAREKRVVVPLTRIKEKRLDLVTLSDPDQDLVPGYCNIPEPRRELLPQRLVEPEQLDLVVLPGSVFDERGGRFGYGGGYYDRLLAGIPRATRVALAFEMQMVAALPLAEHDQLLDRIVTEKRVIHGTRQPR</sequence>
<evidence type="ECO:0000256" key="3">
    <source>
        <dbReference type="ARBA" id="ARBA00022840"/>
    </source>
</evidence>
<dbReference type="NCBIfam" id="TIGR02727">
    <property type="entry name" value="MTHFS_bact"/>
    <property type="match status" value="1"/>
</dbReference>
<keyword evidence="3 4" id="KW-0067">ATP-binding</keyword>
<keyword evidence="6" id="KW-1185">Reference proteome</keyword>
<comment type="similarity">
    <text evidence="1 4">Belongs to the 5-formyltetrahydrofolate cyclo-ligase family.</text>
</comment>
<dbReference type="Proteomes" id="UP000830055">
    <property type="component" value="Chromosome"/>
</dbReference>
<dbReference type="PIRSF" id="PIRSF006806">
    <property type="entry name" value="FTHF_cligase"/>
    <property type="match status" value="1"/>
</dbReference>
<dbReference type="InterPro" id="IPR037171">
    <property type="entry name" value="NagB/RpiA_transferase-like"/>
</dbReference>
<keyword evidence="4" id="KW-0479">Metal-binding</keyword>
<keyword evidence="4" id="KW-0460">Magnesium</keyword>